<dbReference type="InterPro" id="IPR011051">
    <property type="entry name" value="RmlC_Cupin_sf"/>
</dbReference>
<protein>
    <submittedName>
        <fullName evidence="1">Uncharacterized protein</fullName>
    </submittedName>
</protein>
<reference evidence="1 2" key="1">
    <citation type="journal article" date="2014" name="Int. J. Syst. Evol. Microbiol.">
        <title>Complete genome sequence of Corynebacterium casei LMG S-19264T (=DSM 44701T), isolated from a smear-ripened cheese.</title>
        <authorList>
            <consortium name="US DOE Joint Genome Institute (JGI-PGF)"/>
            <person name="Walter F."/>
            <person name="Albersmeier A."/>
            <person name="Kalinowski J."/>
            <person name="Ruckert C."/>
        </authorList>
    </citation>
    <scope>NUCLEOTIDE SEQUENCE [LARGE SCALE GENOMIC DNA]</scope>
    <source>
        <strain evidence="1 2">CGMCC 4.7111</strain>
    </source>
</reference>
<dbReference type="Proteomes" id="UP000600365">
    <property type="component" value="Unassembled WGS sequence"/>
</dbReference>
<evidence type="ECO:0000313" key="2">
    <source>
        <dbReference type="Proteomes" id="UP000600365"/>
    </source>
</evidence>
<organism evidence="1 2">
    <name type="scientific">Streptomyces albiflavescens</name>
    <dbReference type="NCBI Taxonomy" id="1623582"/>
    <lineage>
        <taxon>Bacteria</taxon>
        <taxon>Bacillati</taxon>
        <taxon>Actinomycetota</taxon>
        <taxon>Actinomycetes</taxon>
        <taxon>Kitasatosporales</taxon>
        <taxon>Streptomycetaceae</taxon>
        <taxon>Streptomyces</taxon>
    </lineage>
</organism>
<keyword evidence="2" id="KW-1185">Reference proteome</keyword>
<proteinExistence type="predicted"/>
<dbReference type="RefSeq" id="WP_229703289.1">
    <property type="nucleotide sequence ID" value="NZ_BMMM01000009.1"/>
</dbReference>
<dbReference type="EMBL" id="BMMM01000009">
    <property type="protein sequence ID" value="GGN72534.1"/>
    <property type="molecule type" value="Genomic_DNA"/>
</dbReference>
<comment type="caution">
    <text evidence="1">The sequence shown here is derived from an EMBL/GenBank/DDBJ whole genome shotgun (WGS) entry which is preliminary data.</text>
</comment>
<dbReference type="SUPFAM" id="SSF51182">
    <property type="entry name" value="RmlC-like cupins"/>
    <property type="match status" value="1"/>
</dbReference>
<name>A0A917Y6G5_9ACTN</name>
<accession>A0A917Y6G5</accession>
<dbReference type="AlphaFoldDB" id="A0A917Y6G5"/>
<gene>
    <name evidence="1" type="ORF">GCM10011579_049850</name>
</gene>
<evidence type="ECO:0000313" key="1">
    <source>
        <dbReference type="EMBL" id="GGN72534.1"/>
    </source>
</evidence>
<sequence>MGAASADGDRCGGDYPAGSFVWFPVGGTMTHGATEDGDCTFLFITNKPFDIQYVDH</sequence>